<dbReference type="Proteomes" id="UP000288805">
    <property type="component" value="Unassembled WGS sequence"/>
</dbReference>
<comment type="caution">
    <text evidence="1">The sequence shown here is derived from an EMBL/GenBank/DDBJ whole genome shotgun (WGS) entry which is preliminary data.</text>
</comment>
<dbReference type="AlphaFoldDB" id="A0A438DI04"/>
<sequence>MDITSRKRIDSAEEYRGLYYFKEDNTKDEQALTAHCESSSTTKQ</sequence>
<dbReference type="EMBL" id="QGNW01001617">
    <property type="protein sequence ID" value="RVW34986.1"/>
    <property type="molecule type" value="Genomic_DNA"/>
</dbReference>
<organism evidence="1 2">
    <name type="scientific">Vitis vinifera</name>
    <name type="common">Grape</name>
    <dbReference type="NCBI Taxonomy" id="29760"/>
    <lineage>
        <taxon>Eukaryota</taxon>
        <taxon>Viridiplantae</taxon>
        <taxon>Streptophyta</taxon>
        <taxon>Embryophyta</taxon>
        <taxon>Tracheophyta</taxon>
        <taxon>Spermatophyta</taxon>
        <taxon>Magnoliopsida</taxon>
        <taxon>eudicotyledons</taxon>
        <taxon>Gunneridae</taxon>
        <taxon>Pentapetalae</taxon>
        <taxon>rosids</taxon>
        <taxon>Vitales</taxon>
        <taxon>Vitaceae</taxon>
        <taxon>Viteae</taxon>
        <taxon>Vitis</taxon>
    </lineage>
</organism>
<accession>A0A438DI04</accession>
<name>A0A438DI04_VITVI</name>
<evidence type="ECO:0000313" key="2">
    <source>
        <dbReference type="Proteomes" id="UP000288805"/>
    </source>
</evidence>
<protein>
    <submittedName>
        <fullName evidence="1">Uncharacterized protein</fullName>
    </submittedName>
</protein>
<evidence type="ECO:0000313" key="1">
    <source>
        <dbReference type="EMBL" id="RVW34986.1"/>
    </source>
</evidence>
<gene>
    <name evidence="1" type="ORF">CK203_092541</name>
</gene>
<proteinExistence type="predicted"/>
<reference evidence="1 2" key="1">
    <citation type="journal article" date="2018" name="PLoS Genet.">
        <title>Population sequencing reveals clonal diversity and ancestral inbreeding in the grapevine cultivar Chardonnay.</title>
        <authorList>
            <person name="Roach M.J."/>
            <person name="Johnson D.L."/>
            <person name="Bohlmann J."/>
            <person name="van Vuuren H.J."/>
            <person name="Jones S.J."/>
            <person name="Pretorius I.S."/>
            <person name="Schmidt S.A."/>
            <person name="Borneman A.R."/>
        </authorList>
    </citation>
    <scope>NUCLEOTIDE SEQUENCE [LARGE SCALE GENOMIC DNA]</scope>
    <source>
        <strain evidence="2">cv. Chardonnay</strain>
        <tissue evidence="1">Leaf</tissue>
    </source>
</reference>